<comment type="caution">
    <text evidence="2">The sequence shown here is derived from an EMBL/GenBank/DDBJ whole genome shotgun (WGS) entry which is preliminary data.</text>
</comment>
<evidence type="ECO:0000313" key="3">
    <source>
        <dbReference type="Proteomes" id="UP000735302"/>
    </source>
</evidence>
<protein>
    <submittedName>
        <fullName evidence="2">Uncharacterized protein</fullName>
    </submittedName>
</protein>
<gene>
    <name evidence="2" type="ORF">PoB_004690900</name>
</gene>
<evidence type="ECO:0000256" key="1">
    <source>
        <dbReference type="SAM" id="MobiDB-lite"/>
    </source>
</evidence>
<dbReference type="Proteomes" id="UP000735302">
    <property type="component" value="Unassembled WGS sequence"/>
</dbReference>
<proteinExistence type="predicted"/>
<sequence length="141" mass="16144">MVGETDLGFYLCCRQQSDLRFSGHRRRQLKLVIESFLQISGRIRKPFGHPRARRIGENGNSNNEEIAENGTLSDRQRTPPSLLPGQRLAQPYSAQADSPLRISKITVKAISDKRELPQKTPVYRQILIFFPQHPFMQAKSL</sequence>
<dbReference type="EMBL" id="BLXT01005154">
    <property type="protein sequence ID" value="GFO20404.1"/>
    <property type="molecule type" value="Genomic_DNA"/>
</dbReference>
<dbReference type="AlphaFoldDB" id="A0AAV4BJU1"/>
<organism evidence="2 3">
    <name type="scientific">Plakobranchus ocellatus</name>
    <dbReference type="NCBI Taxonomy" id="259542"/>
    <lineage>
        <taxon>Eukaryota</taxon>
        <taxon>Metazoa</taxon>
        <taxon>Spiralia</taxon>
        <taxon>Lophotrochozoa</taxon>
        <taxon>Mollusca</taxon>
        <taxon>Gastropoda</taxon>
        <taxon>Heterobranchia</taxon>
        <taxon>Euthyneura</taxon>
        <taxon>Panpulmonata</taxon>
        <taxon>Sacoglossa</taxon>
        <taxon>Placobranchoidea</taxon>
        <taxon>Plakobranchidae</taxon>
        <taxon>Plakobranchus</taxon>
    </lineage>
</organism>
<evidence type="ECO:0000313" key="2">
    <source>
        <dbReference type="EMBL" id="GFO20404.1"/>
    </source>
</evidence>
<name>A0AAV4BJU1_9GAST</name>
<reference evidence="2 3" key="1">
    <citation type="journal article" date="2021" name="Elife">
        <title>Chloroplast acquisition without the gene transfer in kleptoplastic sea slugs, Plakobranchus ocellatus.</title>
        <authorList>
            <person name="Maeda T."/>
            <person name="Takahashi S."/>
            <person name="Yoshida T."/>
            <person name="Shimamura S."/>
            <person name="Takaki Y."/>
            <person name="Nagai Y."/>
            <person name="Toyoda A."/>
            <person name="Suzuki Y."/>
            <person name="Arimoto A."/>
            <person name="Ishii H."/>
            <person name="Satoh N."/>
            <person name="Nishiyama T."/>
            <person name="Hasebe M."/>
            <person name="Maruyama T."/>
            <person name="Minagawa J."/>
            <person name="Obokata J."/>
            <person name="Shigenobu S."/>
        </authorList>
    </citation>
    <scope>NUCLEOTIDE SEQUENCE [LARGE SCALE GENOMIC DNA]</scope>
</reference>
<feature type="region of interest" description="Disordered" evidence="1">
    <location>
        <begin position="47"/>
        <end position="95"/>
    </location>
</feature>
<keyword evidence="3" id="KW-1185">Reference proteome</keyword>
<accession>A0AAV4BJU1</accession>
<feature type="compositionally biased region" description="Low complexity" evidence="1">
    <location>
        <begin position="57"/>
        <end position="70"/>
    </location>
</feature>